<protein>
    <submittedName>
        <fullName evidence="2">Uncharacterized protein</fullName>
    </submittedName>
</protein>
<sequence>MSARSAEDSIGMSPTGDANVESARHKEEQQNPSPDDNGIKDVNEDDENEIDDITKATQPLFEPLFTLLTNTTTNTTIHPHVRYLFTDDDPSILSAPDPSSSSSPSSRAMVVDLLPDPDPSGTGWKVSWAASLSADFAVSDARILSPSSAPSTSGAGVLRLDGVEREPVEPPPPLSPPLPPPPQSSRSSDALLLNSDADAADGGADDDGHGGEDLQALAEDFRRRMTILQSVVAEADRRIAATKMQDDLSSSEHHQQKNAEKGTADEKASVAEDAEPR</sequence>
<proteinExistence type="predicted"/>
<dbReference type="STRING" id="1330021.A0A367LD06"/>
<name>A0A367LD06_9HYPO</name>
<accession>A0A367LD06</accession>
<evidence type="ECO:0000313" key="3">
    <source>
        <dbReference type="Proteomes" id="UP000253664"/>
    </source>
</evidence>
<dbReference type="AlphaFoldDB" id="A0A367LD06"/>
<feature type="region of interest" description="Disordered" evidence="1">
    <location>
        <begin position="1"/>
        <end position="56"/>
    </location>
</feature>
<evidence type="ECO:0000256" key="1">
    <source>
        <dbReference type="SAM" id="MobiDB-lite"/>
    </source>
</evidence>
<comment type="caution">
    <text evidence="2">The sequence shown here is derived from an EMBL/GenBank/DDBJ whole genome shotgun (WGS) entry which is preliminary data.</text>
</comment>
<evidence type="ECO:0000313" key="2">
    <source>
        <dbReference type="EMBL" id="RCI12309.1"/>
    </source>
</evidence>
<reference evidence="2 3" key="1">
    <citation type="journal article" date="2015" name="BMC Genomics">
        <title>Insights from the genome of Ophiocordyceps polyrhachis-furcata to pathogenicity and host specificity in insect fungi.</title>
        <authorList>
            <person name="Wichadakul D."/>
            <person name="Kobmoo N."/>
            <person name="Ingsriswang S."/>
            <person name="Tangphatsornruang S."/>
            <person name="Chantasingh D."/>
            <person name="Luangsa-ard J.J."/>
            <person name="Eurwilaichitr L."/>
        </authorList>
    </citation>
    <scope>NUCLEOTIDE SEQUENCE [LARGE SCALE GENOMIC DNA]</scope>
    <source>
        <strain evidence="2 3">BCC 54312</strain>
    </source>
</reference>
<feature type="region of interest" description="Disordered" evidence="1">
    <location>
        <begin position="164"/>
        <end position="216"/>
    </location>
</feature>
<keyword evidence="3" id="KW-1185">Reference proteome</keyword>
<gene>
    <name evidence="2" type="ORF">L249_1316</name>
</gene>
<feature type="region of interest" description="Disordered" evidence="1">
    <location>
        <begin position="242"/>
        <end position="277"/>
    </location>
</feature>
<organism evidence="2 3">
    <name type="scientific">Ophiocordyceps polyrhachis-furcata BCC 54312</name>
    <dbReference type="NCBI Taxonomy" id="1330021"/>
    <lineage>
        <taxon>Eukaryota</taxon>
        <taxon>Fungi</taxon>
        <taxon>Dikarya</taxon>
        <taxon>Ascomycota</taxon>
        <taxon>Pezizomycotina</taxon>
        <taxon>Sordariomycetes</taxon>
        <taxon>Hypocreomycetidae</taxon>
        <taxon>Hypocreales</taxon>
        <taxon>Ophiocordycipitaceae</taxon>
        <taxon>Ophiocordyceps</taxon>
    </lineage>
</organism>
<dbReference type="EMBL" id="LKCN02000007">
    <property type="protein sequence ID" value="RCI12309.1"/>
    <property type="molecule type" value="Genomic_DNA"/>
</dbReference>
<feature type="compositionally biased region" description="Low complexity" evidence="1">
    <location>
        <begin position="184"/>
        <end position="202"/>
    </location>
</feature>
<dbReference type="Proteomes" id="UP000253664">
    <property type="component" value="Unassembled WGS sequence"/>
</dbReference>
<dbReference type="OrthoDB" id="1681166at2759"/>
<feature type="compositionally biased region" description="Pro residues" evidence="1">
    <location>
        <begin position="169"/>
        <end position="183"/>
    </location>
</feature>